<accession>A0AA45HHI1</accession>
<dbReference type="InterPro" id="IPR002109">
    <property type="entry name" value="Glutaredoxin"/>
</dbReference>
<comment type="caution">
    <text evidence="2">The sequence shown here is derived from an EMBL/GenBank/DDBJ whole genome shotgun (WGS) entry which is preliminary data.</text>
</comment>
<dbReference type="Pfam" id="PF00462">
    <property type="entry name" value="Glutaredoxin"/>
    <property type="match status" value="1"/>
</dbReference>
<dbReference type="RefSeq" id="WP_109606386.1">
    <property type="nucleotide sequence ID" value="NZ_JAMHJO010000020.1"/>
</dbReference>
<dbReference type="SUPFAM" id="SSF52833">
    <property type="entry name" value="Thioredoxin-like"/>
    <property type="match status" value="1"/>
</dbReference>
<dbReference type="InterPro" id="IPR036249">
    <property type="entry name" value="Thioredoxin-like_sf"/>
</dbReference>
<feature type="domain" description="Glutaredoxin" evidence="1">
    <location>
        <begin position="6"/>
        <end position="65"/>
    </location>
</feature>
<evidence type="ECO:0000259" key="1">
    <source>
        <dbReference type="Pfam" id="PF00462"/>
    </source>
</evidence>
<dbReference type="GO" id="GO:0009055">
    <property type="term" value="F:electron transfer activity"/>
    <property type="evidence" value="ECO:0007669"/>
    <property type="project" value="TreeGrafter"/>
</dbReference>
<dbReference type="CDD" id="cd02976">
    <property type="entry name" value="NrdH"/>
    <property type="match status" value="1"/>
</dbReference>
<dbReference type="PANTHER" id="PTHR34386">
    <property type="entry name" value="GLUTAREDOXIN"/>
    <property type="match status" value="1"/>
</dbReference>
<dbReference type="PANTHER" id="PTHR34386:SF1">
    <property type="entry name" value="GLUTAREDOXIN-LIKE PROTEIN NRDH"/>
    <property type="match status" value="1"/>
</dbReference>
<organism evidence="2 3">
    <name type="scientific">Oceanotoga teriensis</name>
    <dbReference type="NCBI Taxonomy" id="515440"/>
    <lineage>
        <taxon>Bacteria</taxon>
        <taxon>Thermotogati</taxon>
        <taxon>Thermotogota</taxon>
        <taxon>Thermotogae</taxon>
        <taxon>Petrotogales</taxon>
        <taxon>Petrotogaceae</taxon>
        <taxon>Oceanotoga</taxon>
    </lineage>
</organism>
<dbReference type="InterPro" id="IPR051548">
    <property type="entry name" value="Grx-like_ET"/>
</dbReference>
<protein>
    <submittedName>
        <fullName evidence="2">Glutaredoxin-like YruB-family protein</fullName>
    </submittedName>
</protein>
<gene>
    <name evidence="2" type="ORF">C7380_1265</name>
</gene>
<keyword evidence="3" id="KW-1185">Reference proteome</keyword>
<dbReference type="EMBL" id="QGGI01000026">
    <property type="protein sequence ID" value="PWJ87123.1"/>
    <property type="molecule type" value="Genomic_DNA"/>
</dbReference>
<dbReference type="AlphaFoldDB" id="A0AA45HHI1"/>
<sequence>MQHVKITVYSTPSCPWCSRAKNYFKSLGLNFKNIDVSKDQKAAEKMVKKSGQMGVPVIEIGNKVIVGFDKNKIDKLLGV</sequence>
<dbReference type="PROSITE" id="PS51354">
    <property type="entry name" value="GLUTAREDOXIN_2"/>
    <property type="match status" value="1"/>
</dbReference>
<dbReference type="GO" id="GO:0045454">
    <property type="term" value="P:cell redox homeostasis"/>
    <property type="evidence" value="ECO:0007669"/>
    <property type="project" value="TreeGrafter"/>
</dbReference>
<evidence type="ECO:0000313" key="3">
    <source>
        <dbReference type="Proteomes" id="UP000245921"/>
    </source>
</evidence>
<evidence type="ECO:0000313" key="2">
    <source>
        <dbReference type="EMBL" id="PWJ87123.1"/>
    </source>
</evidence>
<name>A0AA45HHI1_9BACT</name>
<reference evidence="2 3" key="1">
    <citation type="submission" date="2018-05" db="EMBL/GenBank/DDBJ databases">
        <title>Genomic Encyclopedia of Type Strains, Phase IV (KMG-IV): sequencing the most valuable type-strain genomes for metagenomic binning, comparative biology and taxonomic classification.</title>
        <authorList>
            <person name="Goeker M."/>
        </authorList>
    </citation>
    <scope>NUCLEOTIDE SEQUENCE [LARGE SCALE GENOMIC DNA]</scope>
    <source>
        <strain evidence="2 3">DSM 24906</strain>
    </source>
</reference>
<dbReference type="InterPro" id="IPR011911">
    <property type="entry name" value="GlrX_YruB"/>
</dbReference>
<dbReference type="Proteomes" id="UP000245921">
    <property type="component" value="Unassembled WGS sequence"/>
</dbReference>
<dbReference type="NCBIfam" id="TIGR02196">
    <property type="entry name" value="GlrX_YruB"/>
    <property type="match status" value="1"/>
</dbReference>
<proteinExistence type="predicted"/>
<dbReference type="Gene3D" id="3.40.30.10">
    <property type="entry name" value="Glutaredoxin"/>
    <property type="match status" value="1"/>
</dbReference>